<dbReference type="EMBL" id="BFEA01000859">
    <property type="protein sequence ID" value="GBG90984.1"/>
    <property type="molecule type" value="Genomic_DNA"/>
</dbReference>
<organism evidence="2 3">
    <name type="scientific">Chara braunii</name>
    <name type="common">Braun's stonewort</name>
    <dbReference type="NCBI Taxonomy" id="69332"/>
    <lineage>
        <taxon>Eukaryota</taxon>
        <taxon>Viridiplantae</taxon>
        <taxon>Streptophyta</taxon>
        <taxon>Charophyceae</taxon>
        <taxon>Charales</taxon>
        <taxon>Characeae</taxon>
        <taxon>Chara</taxon>
    </lineage>
</organism>
<evidence type="ECO:0000313" key="2">
    <source>
        <dbReference type="EMBL" id="GBG90984.1"/>
    </source>
</evidence>
<keyword evidence="3" id="KW-1185">Reference proteome</keyword>
<comment type="caution">
    <text evidence="2">The sequence shown here is derived from an EMBL/GenBank/DDBJ whole genome shotgun (WGS) entry which is preliminary data.</text>
</comment>
<reference evidence="2 3" key="1">
    <citation type="journal article" date="2018" name="Cell">
        <title>The Chara Genome: Secondary Complexity and Implications for Plant Terrestrialization.</title>
        <authorList>
            <person name="Nishiyama T."/>
            <person name="Sakayama H."/>
            <person name="Vries J.D."/>
            <person name="Buschmann H."/>
            <person name="Saint-Marcoux D."/>
            <person name="Ullrich K.K."/>
            <person name="Haas F.B."/>
            <person name="Vanderstraeten L."/>
            <person name="Becker D."/>
            <person name="Lang D."/>
            <person name="Vosolsobe S."/>
            <person name="Rombauts S."/>
            <person name="Wilhelmsson P.K.I."/>
            <person name="Janitza P."/>
            <person name="Kern R."/>
            <person name="Heyl A."/>
            <person name="Rumpler F."/>
            <person name="Villalobos L.I.A.C."/>
            <person name="Clay J.M."/>
            <person name="Skokan R."/>
            <person name="Toyoda A."/>
            <person name="Suzuki Y."/>
            <person name="Kagoshima H."/>
            <person name="Schijlen E."/>
            <person name="Tajeshwar N."/>
            <person name="Catarino B."/>
            <person name="Hetherington A.J."/>
            <person name="Saltykova A."/>
            <person name="Bonnot C."/>
            <person name="Breuninger H."/>
            <person name="Symeonidi A."/>
            <person name="Radhakrishnan G.V."/>
            <person name="Van Nieuwerburgh F."/>
            <person name="Deforce D."/>
            <person name="Chang C."/>
            <person name="Karol K.G."/>
            <person name="Hedrich R."/>
            <person name="Ulvskov P."/>
            <person name="Glockner G."/>
            <person name="Delwiche C.F."/>
            <person name="Petrasek J."/>
            <person name="Van de Peer Y."/>
            <person name="Friml J."/>
            <person name="Beilby M."/>
            <person name="Dolan L."/>
            <person name="Kohara Y."/>
            <person name="Sugano S."/>
            <person name="Fujiyama A."/>
            <person name="Delaux P.-M."/>
            <person name="Quint M."/>
            <person name="TheiBen G."/>
            <person name="Hagemann M."/>
            <person name="Harholt J."/>
            <person name="Dunand C."/>
            <person name="Zachgo S."/>
            <person name="Langdale J."/>
            <person name="Maumus F."/>
            <person name="Straeten D.V.D."/>
            <person name="Gould S.B."/>
            <person name="Rensing S.A."/>
        </authorList>
    </citation>
    <scope>NUCLEOTIDE SEQUENCE [LARGE SCALE GENOMIC DNA]</scope>
    <source>
        <strain evidence="2 3">S276</strain>
    </source>
</reference>
<feature type="compositionally biased region" description="Basic and acidic residues" evidence="1">
    <location>
        <begin position="175"/>
        <end position="205"/>
    </location>
</feature>
<proteinExistence type="predicted"/>
<gene>
    <name evidence="2" type="ORF">CBR_g51642</name>
</gene>
<protein>
    <submittedName>
        <fullName evidence="2">Uncharacterized protein</fullName>
    </submittedName>
</protein>
<dbReference type="AlphaFoldDB" id="A0A388M8S6"/>
<evidence type="ECO:0000256" key="1">
    <source>
        <dbReference type="SAM" id="MobiDB-lite"/>
    </source>
</evidence>
<feature type="region of interest" description="Disordered" evidence="1">
    <location>
        <begin position="105"/>
        <end position="134"/>
    </location>
</feature>
<sequence length="205" mass="23211">MEQQANQFNRANQALSSNLALILQAPSAIVPYQELSQDVRVNQGIGGQAGGYDGGFNSGGSSGGYNGGYNEGYNGRRSWNSDYRHDKVDRMWTWMSAEMAERKSIKKEKEGAARREEELRMKNEAEEKKCKKEKDKEGFKTSIGCMVGSQMKWVCEEVLGKQVEIREPFVISTTEDGRRRTSNHSKKDLEDDASKRKDEEIQKLN</sequence>
<dbReference type="Proteomes" id="UP000265515">
    <property type="component" value="Unassembled WGS sequence"/>
</dbReference>
<name>A0A388M8S6_CHABU</name>
<feature type="region of interest" description="Disordered" evidence="1">
    <location>
        <begin position="169"/>
        <end position="205"/>
    </location>
</feature>
<accession>A0A388M8S6</accession>
<dbReference type="Gramene" id="GBG90984">
    <property type="protein sequence ID" value="GBG90984"/>
    <property type="gene ID" value="CBR_g51642"/>
</dbReference>
<evidence type="ECO:0000313" key="3">
    <source>
        <dbReference type="Proteomes" id="UP000265515"/>
    </source>
</evidence>